<comment type="caution">
    <text evidence="2">The sequence shown here is derived from an EMBL/GenBank/DDBJ whole genome shotgun (WGS) entry which is preliminary data.</text>
</comment>
<keyword evidence="2" id="KW-0489">Methyltransferase</keyword>
<dbReference type="SUPFAM" id="SSF53335">
    <property type="entry name" value="S-adenosyl-L-methionine-dependent methyltransferases"/>
    <property type="match status" value="1"/>
</dbReference>
<evidence type="ECO:0000313" key="2">
    <source>
        <dbReference type="EMBL" id="PRZ04931.1"/>
    </source>
</evidence>
<evidence type="ECO:0000256" key="1">
    <source>
        <dbReference type="SAM" id="Phobius"/>
    </source>
</evidence>
<protein>
    <submittedName>
        <fullName evidence="2">Methyltransferase family protein</fullName>
    </submittedName>
</protein>
<dbReference type="InterPro" id="IPR029063">
    <property type="entry name" value="SAM-dependent_MTases_sf"/>
</dbReference>
<organism evidence="2 3">
    <name type="scientific">Isoptericola halotolerans</name>
    <dbReference type="NCBI Taxonomy" id="300560"/>
    <lineage>
        <taxon>Bacteria</taxon>
        <taxon>Bacillati</taxon>
        <taxon>Actinomycetota</taxon>
        <taxon>Actinomycetes</taxon>
        <taxon>Micrococcales</taxon>
        <taxon>Promicromonosporaceae</taxon>
        <taxon>Isoptericola</taxon>
    </lineage>
</organism>
<keyword evidence="1" id="KW-0472">Membrane</keyword>
<dbReference type="RefSeq" id="WP_106269020.1">
    <property type="nucleotide sequence ID" value="NZ_PVTX01000009.1"/>
</dbReference>
<dbReference type="Gene3D" id="3.40.50.150">
    <property type="entry name" value="Vaccinia Virus protein VP39"/>
    <property type="match status" value="1"/>
</dbReference>
<dbReference type="GO" id="GO:0008168">
    <property type="term" value="F:methyltransferase activity"/>
    <property type="evidence" value="ECO:0007669"/>
    <property type="project" value="UniProtKB-KW"/>
</dbReference>
<dbReference type="EMBL" id="PVTX01000009">
    <property type="protein sequence ID" value="PRZ04931.1"/>
    <property type="molecule type" value="Genomic_DNA"/>
</dbReference>
<sequence length="335" mass="35773">MTDALRKLTWVVAWLIALGAAAAGLAGATDVALALLALAVLATGGAAFLSFRALADVVRQAAAPSRRLAESVAARAEPQGLEAAEVEAIVQRRIQPVHAGIAGLVRQIDHQPYVHTELQRRYAQLIGATDEPMPVLGANWAATAPTILFLVDEILGRDARRTLVECGSGASTLWTAAALRHRGNGGHVWSLESDAAYAEVTRENLKRHGLEAWATVIDAPLVETPVAELGTVQPWYDLSGWPDDVVGADLLFVDGPPGVTAKMARFPAVSQLMPSLRDGALVVLDDTNRPHERAVVRHWRDLHVDGRRLRVVKTVGRSTVLEVGSRQDDGGSPAP</sequence>
<dbReference type="Proteomes" id="UP000239895">
    <property type="component" value="Unassembled WGS sequence"/>
</dbReference>
<dbReference type="GO" id="GO:0032259">
    <property type="term" value="P:methylation"/>
    <property type="evidence" value="ECO:0007669"/>
    <property type="project" value="UniProtKB-KW"/>
</dbReference>
<evidence type="ECO:0000313" key="3">
    <source>
        <dbReference type="Proteomes" id="UP000239895"/>
    </source>
</evidence>
<reference evidence="2 3" key="1">
    <citation type="submission" date="2018-03" db="EMBL/GenBank/DDBJ databases">
        <title>Comparative analysis of microorganisms from saline springs in Andes Mountain Range, Colombia.</title>
        <authorList>
            <person name="Rubin E."/>
        </authorList>
    </citation>
    <scope>NUCLEOTIDE SEQUENCE [LARGE SCALE GENOMIC DNA]</scope>
    <source>
        <strain evidence="2 3">CG 23</strain>
    </source>
</reference>
<gene>
    <name evidence="2" type="ORF">BCL65_109171</name>
</gene>
<dbReference type="Pfam" id="PF13578">
    <property type="entry name" value="Methyltransf_24"/>
    <property type="match status" value="1"/>
</dbReference>
<proteinExistence type="predicted"/>
<feature type="transmembrane region" description="Helical" evidence="1">
    <location>
        <begin position="32"/>
        <end position="51"/>
    </location>
</feature>
<accession>A0ABX5EBQ3</accession>
<name>A0ABX5EBQ3_9MICO</name>
<keyword evidence="1" id="KW-0812">Transmembrane</keyword>
<keyword evidence="3" id="KW-1185">Reference proteome</keyword>
<keyword evidence="2" id="KW-0808">Transferase</keyword>
<keyword evidence="1" id="KW-1133">Transmembrane helix</keyword>